<organism evidence="3 4">
    <name type="scientific">Microcella alkalica</name>
    <dbReference type="NCBI Taxonomy" id="355930"/>
    <lineage>
        <taxon>Bacteria</taxon>
        <taxon>Bacillati</taxon>
        <taxon>Actinomycetota</taxon>
        <taxon>Actinomycetes</taxon>
        <taxon>Micrococcales</taxon>
        <taxon>Microbacteriaceae</taxon>
        <taxon>Microcella</taxon>
    </lineage>
</organism>
<feature type="domain" description="Putative sugar diacid recognition" evidence="1">
    <location>
        <begin position="5"/>
        <end position="134"/>
    </location>
</feature>
<dbReference type="InterPro" id="IPR029151">
    <property type="entry name" value="Sensor-like_sf"/>
</dbReference>
<evidence type="ECO:0000313" key="3">
    <source>
        <dbReference type="EMBL" id="MBA8848344.1"/>
    </source>
</evidence>
<dbReference type="AlphaFoldDB" id="A0A839EDL9"/>
<reference evidence="3 4" key="1">
    <citation type="submission" date="2020-07" db="EMBL/GenBank/DDBJ databases">
        <title>Sequencing the genomes of 1000 actinobacteria strains.</title>
        <authorList>
            <person name="Klenk H.-P."/>
        </authorList>
    </citation>
    <scope>NUCLEOTIDE SEQUENCE [LARGE SCALE GENOMIC DNA]</scope>
    <source>
        <strain evidence="3 4">DSM 19663</strain>
    </source>
</reference>
<dbReference type="Pfam" id="PF05651">
    <property type="entry name" value="Diacid_rec"/>
    <property type="match status" value="1"/>
</dbReference>
<dbReference type="Proteomes" id="UP000585905">
    <property type="component" value="Unassembled WGS sequence"/>
</dbReference>
<evidence type="ECO:0000259" key="1">
    <source>
        <dbReference type="Pfam" id="PF05651"/>
    </source>
</evidence>
<proteinExistence type="predicted"/>
<dbReference type="PANTHER" id="PTHR33744:SF15">
    <property type="entry name" value="CARBOHYDRATE DIACID REGULATOR"/>
    <property type="match status" value="1"/>
</dbReference>
<dbReference type="RefSeq" id="WP_182491155.1">
    <property type="nucleotide sequence ID" value="NZ_BAAAOV010000008.1"/>
</dbReference>
<evidence type="ECO:0000259" key="2">
    <source>
        <dbReference type="Pfam" id="PF13556"/>
    </source>
</evidence>
<dbReference type="Gene3D" id="1.10.10.2840">
    <property type="entry name" value="PucR C-terminal helix-turn-helix domain"/>
    <property type="match status" value="1"/>
</dbReference>
<dbReference type="InterPro" id="IPR051448">
    <property type="entry name" value="CdaR-like_regulators"/>
</dbReference>
<dbReference type="SUPFAM" id="SSF103190">
    <property type="entry name" value="Sensory domain-like"/>
    <property type="match status" value="1"/>
</dbReference>
<evidence type="ECO:0000313" key="4">
    <source>
        <dbReference type="Proteomes" id="UP000585905"/>
    </source>
</evidence>
<dbReference type="InterPro" id="IPR008599">
    <property type="entry name" value="Diacid_rec"/>
</dbReference>
<sequence>MSRGLDPSLAQRLVDQVGASIAHNVNLMDADGLIIGSRDPDRVGTPHEGAARAATSRRPVRISSAEATEFVRPGVNLPLVVDGDVLGVVGVTGDPDEVGELASLVLLSLRLILDVEQEQDARAARDGQARELLAALAAGPVEAELLRARSVAAGAALEPPYRVMALFEPPAAPRSGIDGSPARRAPAPPVAAARLQRAARADPGCIAVVEHDALWVLQGGADSGAGERLRRRAAELDAAVLDSGIVREPEGFAGAVRRVRLLLAVPALVPSAGGELRDLEAESLVAAISPAERRSLAARVIAPLGRLERATARALVEAGGSLSLTAAELGLHRNSLAARVAALARATGRDPRAPAELRRLALGLLAARATAAEEFPG</sequence>
<dbReference type="InterPro" id="IPR025736">
    <property type="entry name" value="PucR_C-HTH_dom"/>
</dbReference>
<accession>A0A839EDL9</accession>
<feature type="domain" description="PucR C-terminal helix-turn-helix" evidence="2">
    <location>
        <begin position="310"/>
        <end position="366"/>
    </location>
</feature>
<dbReference type="EMBL" id="JACGWX010000005">
    <property type="protein sequence ID" value="MBA8848344.1"/>
    <property type="molecule type" value="Genomic_DNA"/>
</dbReference>
<dbReference type="Pfam" id="PF13556">
    <property type="entry name" value="HTH_30"/>
    <property type="match status" value="1"/>
</dbReference>
<name>A0A839EDL9_9MICO</name>
<keyword evidence="4" id="KW-1185">Reference proteome</keyword>
<dbReference type="PANTHER" id="PTHR33744">
    <property type="entry name" value="CARBOHYDRATE DIACID REGULATOR"/>
    <property type="match status" value="1"/>
</dbReference>
<gene>
    <name evidence="3" type="ORF">FHX53_001948</name>
</gene>
<dbReference type="InterPro" id="IPR042070">
    <property type="entry name" value="PucR_C-HTH_sf"/>
</dbReference>
<protein>
    <submittedName>
        <fullName evidence="3">Carbohydrate diacid regulator</fullName>
    </submittedName>
</protein>
<comment type="caution">
    <text evidence="3">The sequence shown here is derived from an EMBL/GenBank/DDBJ whole genome shotgun (WGS) entry which is preliminary data.</text>
</comment>